<dbReference type="AlphaFoldDB" id="A0A6A4GPZ4"/>
<sequence>MECLSCLNETSHIRMNMDQLKARTKILNISRASEDISKFISVFFLPISHSTPHIYVSALPMLPEKTWLAACTRRNLRDV</sequence>
<evidence type="ECO:0000313" key="1">
    <source>
        <dbReference type="EMBL" id="KAE9387859.1"/>
    </source>
</evidence>
<dbReference type="Proteomes" id="UP000799118">
    <property type="component" value="Unassembled WGS sequence"/>
</dbReference>
<evidence type="ECO:0000313" key="2">
    <source>
        <dbReference type="Proteomes" id="UP000799118"/>
    </source>
</evidence>
<feature type="non-terminal residue" evidence="1">
    <location>
        <position position="79"/>
    </location>
</feature>
<dbReference type="EMBL" id="ML769776">
    <property type="protein sequence ID" value="KAE9387859.1"/>
    <property type="molecule type" value="Genomic_DNA"/>
</dbReference>
<name>A0A6A4GPZ4_9AGAR</name>
<gene>
    <name evidence="1" type="ORF">BT96DRAFT_890870</name>
</gene>
<organism evidence="1 2">
    <name type="scientific">Gymnopus androsaceus JB14</name>
    <dbReference type="NCBI Taxonomy" id="1447944"/>
    <lineage>
        <taxon>Eukaryota</taxon>
        <taxon>Fungi</taxon>
        <taxon>Dikarya</taxon>
        <taxon>Basidiomycota</taxon>
        <taxon>Agaricomycotina</taxon>
        <taxon>Agaricomycetes</taxon>
        <taxon>Agaricomycetidae</taxon>
        <taxon>Agaricales</taxon>
        <taxon>Marasmiineae</taxon>
        <taxon>Omphalotaceae</taxon>
        <taxon>Gymnopus</taxon>
    </lineage>
</organism>
<protein>
    <submittedName>
        <fullName evidence="1">Uncharacterized protein</fullName>
    </submittedName>
</protein>
<reference evidence="1" key="1">
    <citation type="journal article" date="2019" name="Environ. Microbiol.">
        <title>Fungal ecological strategies reflected in gene transcription - a case study of two litter decomposers.</title>
        <authorList>
            <person name="Barbi F."/>
            <person name="Kohler A."/>
            <person name="Barry K."/>
            <person name="Baskaran P."/>
            <person name="Daum C."/>
            <person name="Fauchery L."/>
            <person name="Ihrmark K."/>
            <person name="Kuo A."/>
            <person name="LaButti K."/>
            <person name="Lipzen A."/>
            <person name="Morin E."/>
            <person name="Grigoriev I.V."/>
            <person name="Henrissat B."/>
            <person name="Lindahl B."/>
            <person name="Martin F."/>
        </authorList>
    </citation>
    <scope>NUCLEOTIDE SEQUENCE</scope>
    <source>
        <strain evidence="1">JB14</strain>
    </source>
</reference>
<proteinExistence type="predicted"/>
<accession>A0A6A4GPZ4</accession>
<dbReference type="OrthoDB" id="3266532at2759"/>
<keyword evidence="2" id="KW-1185">Reference proteome</keyword>